<reference evidence="2 3" key="1">
    <citation type="submission" date="2020-02" db="EMBL/GenBank/DDBJ databases">
        <authorList>
            <person name="Kim Y.B."/>
            <person name="Roh S.W."/>
        </authorList>
    </citation>
    <scope>NUCLEOTIDE SEQUENCE [LARGE SCALE GENOMIC DNA]</scope>
    <source>
        <strain evidence="2 3">DSM 103574</strain>
    </source>
</reference>
<feature type="signal peptide" evidence="1">
    <location>
        <begin position="1"/>
        <end position="20"/>
    </location>
</feature>
<protein>
    <submittedName>
        <fullName evidence="2">Uncharacterized protein</fullName>
    </submittedName>
</protein>
<accession>A0A858BTA7</accession>
<dbReference type="PROSITE" id="PS51257">
    <property type="entry name" value="PROKAR_LIPOPROTEIN"/>
    <property type="match status" value="1"/>
</dbReference>
<dbReference type="AlphaFoldDB" id="A0A858BTA7"/>
<dbReference type="Proteomes" id="UP000466848">
    <property type="component" value="Chromosome"/>
</dbReference>
<evidence type="ECO:0000313" key="2">
    <source>
        <dbReference type="EMBL" id="QIB68797.1"/>
    </source>
</evidence>
<sequence length="377" mass="43831">MKRVLFLVIILSVLFTAACANQKLTKSDNETDQTLTESLQLVLSYDSNDFEGEADAEARDQRLRDTICLASTLEKEQKELLIKEYLQKMKTYKETPDFESSENGKHFMDYYLDEAKGKMSFVFYFYGDNFESQTEEPNASQERIICTTMNLSDFQKIGYVSYTCDNQQRTNHESLLDTKKNRIATVDYQYLNNIPFPFITKYEETGNYKDMIDDILNINQKFWLYKDYAEFDNTGKWTGYADDIYNNNDSGYDFACSYDAKGNLVKISGEMNGKPNVLNEVNIDYQKNGFLDTVVYTRPDIIYGTTDSSGEIHYDDKGRMIYQENYITHGNQYAVYLYRGEDKRPWASIRLDSEVWGHIAEGVDYGNQVKAYLFQPS</sequence>
<evidence type="ECO:0000256" key="1">
    <source>
        <dbReference type="SAM" id="SignalP"/>
    </source>
</evidence>
<name>A0A858BTA7_9FIRM</name>
<dbReference type="RefSeq" id="WP_163065660.1">
    <property type="nucleotide sequence ID" value="NZ_CP048649.1"/>
</dbReference>
<evidence type="ECO:0000313" key="3">
    <source>
        <dbReference type="Proteomes" id="UP000466848"/>
    </source>
</evidence>
<proteinExistence type="predicted"/>
<dbReference type="KEGG" id="abut:Ami103574_05445"/>
<keyword evidence="1" id="KW-0732">Signal</keyword>
<gene>
    <name evidence="2" type="ORF">Ami103574_05445</name>
</gene>
<keyword evidence="3" id="KW-1185">Reference proteome</keyword>
<feature type="chain" id="PRO_5032291855" evidence="1">
    <location>
        <begin position="21"/>
        <end position="377"/>
    </location>
</feature>
<dbReference type="EMBL" id="CP048649">
    <property type="protein sequence ID" value="QIB68797.1"/>
    <property type="molecule type" value="Genomic_DNA"/>
</dbReference>
<organism evidence="2 3">
    <name type="scientific">Aminipila butyrica</name>
    <dbReference type="NCBI Taxonomy" id="433296"/>
    <lineage>
        <taxon>Bacteria</taxon>
        <taxon>Bacillati</taxon>
        <taxon>Bacillota</taxon>
        <taxon>Clostridia</taxon>
        <taxon>Peptostreptococcales</taxon>
        <taxon>Anaerovoracaceae</taxon>
        <taxon>Aminipila</taxon>
    </lineage>
</organism>